<evidence type="ECO:0000256" key="9">
    <source>
        <dbReference type="ARBA" id="ARBA00022605"/>
    </source>
</evidence>
<keyword evidence="13 22" id="KW-0456">Lyase</keyword>
<evidence type="ECO:0000259" key="21">
    <source>
        <dbReference type="PROSITE" id="PS51671"/>
    </source>
</evidence>
<dbReference type="PROSITE" id="PS00858">
    <property type="entry name" value="PREPHENATE_DEHYDR_2"/>
    <property type="match status" value="1"/>
</dbReference>
<dbReference type="Pfam" id="PF00800">
    <property type="entry name" value="PDT"/>
    <property type="match status" value="1"/>
</dbReference>
<evidence type="ECO:0000256" key="6">
    <source>
        <dbReference type="ARBA" id="ARBA00013147"/>
    </source>
</evidence>
<keyword evidence="10" id="KW-0057">Aromatic amino acid biosynthesis</keyword>
<dbReference type="FunFam" id="3.40.190.10:FF:000034">
    <property type="entry name" value="Chorismate mutase/prephenate dehydratase"/>
    <property type="match status" value="1"/>
</dbReference>
<evidence type="ECO:0000259" key="19">
    <source>
        <dbReference type="PROSITE" id="PS51168"/>
    </source>
</evidence>
<comment type="function">
    <text evidence="2">Catalyzes the Claisen rearrangement of chorismate to prephenate and the decarboxylation/dehydration of prephenate to phenylpyruvate.</text>
</comment>
<evidence type="ECO:0000256" key="7">
    <source>
        <dbReference type="ARBA" id="ARBA00014401"/>
    </source>
</evidence>
<dbReference type="FunFam" id="3.40.190.10:FF:000029">
    <property type="entry name" value="Chorismate mutase/Prephenate dehydratase"/>
    <property type="match status" value="1"/>
</dbReference>
<feature type="domain" description="ACT" evidence="21">
    <location>
        <begin position="273"/>
        <end position="350"/>
    </location>
</feature>
<dbReference type="FunFam" id="3.30.70.260:FF:000012">
    <property type="entry name" value="Prephenate dehydratase"/>
    <property type="match status" value="1"/>
</dbReference>
<dbReference type="InterPro" id="IPR036263">
    <property type="entry name" value="Chorismate_II_sf"/>
</dbReference>
<evidence type="ECO:0000313" key="22">
    <source>
        <dbReference type="EMBL" id="RLE13638.1"/>
    </source>
</evidence>
<feature type="domain" description="Chorismate mutase" evidence="19">
    <location>
        <begin position="1"/>
        <end position="87"/>
    </location>
</feature>
<comment type="catalytic activity">
    <reaction evidence="1">
        <text>chorismate = prephenate</text>
        <dbReference type="Rhea" id="RHEA:13897"/>
        <dbReference type="ChEBI" id="CHEBI:29748"/>
        <dbReference type="ChEBI" id="CHEBI:29934"/>
        <dbReference type="EC" id="5.4.99.5"/>
    </reaction>
</comment>
<dbReference type="PANTHER" id="PTHR21022:SF19">
    <property type="entry name" value="PREPHENATE DEHYDRATASE-RELATED"/>
    <property type="match status" value="1"/>
</dbReference>
<keyword evidence="14" id="KW-0511">Multifunctional enzyme</keyword>
<dbReference type="EC" id="4.2.1.51" evidence="6"/>
<evidence type="ECO:0000256" key="14">
    <source>
        <dbReference type="ARBA" id="ARBA00023268"/>
    </source>
</evidence>
<evidence type="ECO:0000256" key="15">
    <source>
        <dbReference type="ARBA" id="ARBA00031175"/>
    </source>
</evidence>
<dbReference type="InterPro" id="IPR045865">
    <property type="entry name" value="ACT-like_dom_sf"/>
</dbReference>
<dbReference type="PROSITE" id="PS51671">
    <property type="entry name" value="ACT"/>
    <property type="match status" value="1"/>
</dbReference>
<dbReference type="InterPro" id="IPR001086">
    <property type="entry name" value="Preph_deHydtase"/>
</dbReference>
<name>A0A662DFI3_UNCAE</name>
<dbReference type="AlphaFoldDB" id="A0A662DFI3"/>
<dbReference type="GO" id="GO:0004664">
    <property type="term" value="F:prephenate dehydratase activity"/>
    <property type="evidence" value="ECO:0007669"/>
    <property type="project" value="UniProtKB-EC"/>
</dbReference>
<dbReference type="PIRSF" id="PIRSF001500">
    <property type="entry name" value="Chor_mut_pdt_Ppr"/>
    <property type="match status" value="1"/>
</dbReference>
<dbReference type="SMART" id="SM00830">
    <property type="entry name" value="CM_2"/>
    <property type="match status" value="1"/>
</dbReference>
<evidence type="ECO:0000256" key="2">
    <source>
        <dbReference type="ARBA" id="ARBA00002364"/>
    </source>
</evidence>
<dbReference type="NCBIfam" id="NF008865">
    <property type="entry name" value="PRK11898.1"/>
    <property type="match status" value="1"/>
</dbReference>
<evidence type="ECO:0000256" key="5">
    <source>
        <dbReference type="ARBA" id="ARBA00004817"/>
    </source>
</evidence>
<dbReference type="GO" id="GO:0046417">
    <property type="term" value="P:chorismate metabolic process"/>
    <property type="evidence" value="ECO:0007669"/>
    <property type="project" value="InterPro"/>
</dbReference>
<dbReference type="Proteomes" id="UP000267654">
    <property type="component" value="Unassembled WGS sequence"/>
</dbReference>
<dbReference type="UniPathway" id="UPA00121">
    <property type="reaction ID" value="UER00345"/>
</dbReference>
<dbReference type="Gene3D" id="1.20.59.10">
    <property type="entry name" value="Chorismate mutase"/>
    <property type="match status" value="1"/>
</dbReference>
<dbReference type="InterPro" id="IPR018528">
    <property type="entry name" value="Preph_deHydtase_CS"/>
</dbReference>
<dbReference type="SUPFAM" id="SSF48600">
    <property type="entry name" value="Chorismate mutase II"/>
    <property type="match status" value="1"/>
</dbReference>
<dbReference type="InterPro" id="IPR036979">
    <property type="entry name" value="CM_dom_sf"/>
</dbReference>
<dbReference type="PROSITE" id="PS51168">
    <property type="entry name" value="CHORISMATE_MUT_2"/>
    <property type="match status" value="1"/>
</dbReference>
<protein>
    <recommendedName>
        <fullName evidence="7">Bifunctional chorismate mutase/prephenate dehydratase</fullName>
        <ecNumber evidence="6">4.2.1.51</ecNumber>
    </recommendedName>
    <alternativeName>
        <fullName evidence="16">Chorismate mutase-prephenate dehydratase</fullName>
    </alternativeName>
    <alternativeName>
        <fullName evidence="15">p-protein</fullName>
    </alternativeName>
</protein>
<accession>A0A662DFI3</accession>
<dbReference type="Gene3D" id="3.40.190.10">
    <property type="entry name" value="Periplasmic binding protein-like II"/>
    <property type="match status" value="2"/>
</dbReference>
<dbReference type="CDD" id="cd13630">
    <property type="entry name" value="PBP2_PDT_1"/>
    <property type="match status" value="1"/>
</dbReference>
<comment type="pathway">
    <text evidence="5">Metabolic intermediate biosynthesis; prephenate biosynthesis; prephenate from chorismate: step 1/1.</text>
</comment>
<dbReference type="Gene3D" id="3.30.70.260">
    <property type="match status" value="1"/>
</dbReference>
<comment type="caution">
    <text evidence="22">The sequence shown here is derived from an EMBL/GenBank/DDBJ whole genome shotgun (WGS) entry which is preliminary data.</text>
</comment>
<dbReference type="GO" id="GO:0009094">
    <property type="term" value="P:L-phenylalanine biosynthetic process"/>
    <property type="evidence" value="ECO:0007669"/>
    <property type="project" value="UniProtKB-UniPathway"/>
</dbReference>
<comment type="catalytic activity">
    <reaction evidence="17">
        <text>prephenate + H(+) = 3-phenylpyruvate + CO2 + H2O</text>
        <dbReference type="Rhea" id="RHEA:21648"/>
        <dbReference type="ChEBI" id="CHEBI:15377"/>
        <dbReference type="ChEBI" id="CHEBI:15378"/>
        <dbReference type="ChEBI" id="CHEBI:16526"/>
        <dbReference type="ChEBI" id="CHEBI:18005"/>
        <dbReference type="ChEBI" id="CHEBI:29934"/>
        <dbReference type="EC" id="4.2.1.51"/>
    </reaction>
</comment>
<dbReference type="UniPathway" id="UPA00120">
    <property type="reaction ID" value="UER00203"/>
</dbReference>
<organism evidence="22 23">
    <name type="scientific">Aerophobetes bacterium</name>
    <dbReference type="NCBI Taxonomy" id="2030807"/>
    <lineage>
        <taxon>Bacteria</taxon>
        <taxon>Candidatus Aerophobota</taxon>
    </lineage>
</organism>
<evidence type="ECO:0000256" key="3">
    <source>
        <dbReference type="ARBA" id="ARBA00004496"/>
    </source>
</evidence>
<keyword evidence="8" id="KW-0963">Cytoplasm</keyword>
<dbReference type="PROSITE" id="PS51171">
    <property type="entry name" value="PREPHENATE_DEHYDR_3"/>
    <property type="match status" value="1"/>
</dbReference>
<dbReference type="Pfam" id="PF01817">
    <property type="entry name" value="CM_2"/>
    <property type="match status" value="1"/>
</dbReference>
<dbReference type="PANTHER" id="PTHR21022">
    <property type="entry name" value="PREPHENATE DEHYDRATASE P PROTEIN"/>
    <property type="match status" value="1"/>
</dbReference>
<evidence type="ECO:0000256" key="10">
    <source>
        <dbReference type="ARBA" id="ARBA00023141"/>
    </source>
</evidence>
<evidence type="ECO:0000313" key="23">
    <source>
        <dbReference type="Proteomes" id="UP000267654"/>
    </source>
</evidence>
<dbReference type="CDD" id="cd04905">
    <property type="entry name" value="ACT_CM-PDT"/>
    <property type="match status" value="1"/>
</dbReference>
<dbReference type="PROSITE" id="PS00857">
    <property type="entry name" value="PREPHENATE_DEHYDR_1"/>
    <property type="match status" value="1"/>
</dbReference>
<feature type="domain" description="Prephenate dehydratase" evidence="20">
    <location>
        <begin position="87"/>
        <end position="261"/>
    </location>
</feature>
<evidence type="ECO:0000256" key="4">
    <source>
        <dbReference type="ARBA" id="ARBA00004741"/>
    </source>
</evidence>
<evidence type="ECO:0000256" key="13">
    <source>
        <dbReference type="ARBA" id="ARBA00023239"/>
    </source>
</evidence>
<dbReference type="InterPro" id="IPR008242">
    <property type="entry name" value="Chor_mutase/pphenate_deHydtase"/>
</dbReference>
<dbReference type="InterPro" id="IPR002701">
    <property type="entry name" value="CM_II_prokaryot"/>
</dbReference>
<evidence type="ECO:0000259" key="20">
    <source>
        <dbReference type="PROSITE" id="PS51171"/>
    </source>
</evidence>
<reference evidence="22 23" key="1">
    <citation type="submission" date="2018-06" db="EMBL/GenBank/DDBJ databases">
        <title>Extensive metabolic versatility and redundancy in microbially diverse, dynamic hydrothermal sediments.</title>
        <authorList>
            <person name="Dombrowski N."/>
            <person name="Teske A."/>
            <person name="Baker B.J."/>
        </authorList>
    </citation>
    <scope>NUCLEOTIDE SEQUENCE [LARGE SCALE GENOMIC DNA]</scope>
    <source>
        <strain evidence="22">B19_G9</strain>
    </source>
</reference>
<proteinExistence type="predicted"/>
<dbReference type="InterPro" id="IPR002912">
    <property type="entry name" value="ACT_dom"/>
</dbReference>
<evidence type="ECO:0000256" key="11">
    <source>
        <dbReference type="ARBA" id="ARBA00023222"/>
    </source>
</evidence>
<comment type="pathway">
    <text evidence="4">Amino-acid biosynthesis; L-phenylalanine biosynthesis; phenylpyruvate from prephenate: step 1/1.</text>
</comment>
<evidence type="ECO:0000256" key="1">
    <source>
        <dbReference type="ARBA" id="ARBA00000824"/>
    </source>
</evidence>
<evidence type="ECO:0000256" key="8">
    <source>
        <dbReference type="ARBA" id="ARBA00022490"/>
    </source>
</evidence>
<dbReference type="SUPFAM" id="SSF53850">
    <property type="entry name" value="Periplasmic binding protein-like II"/>
    <property type="match status" value="1"/>
</dbReference>
<dbReference type="Pfam" id="PF01842">
    <property type="entry name" value="ACT"/>
    <property type="match status" value="1"/>
</dbReference>
<dbReference type="GO" id="GO:0004106">
    <property type="term" value="F:chorismate mutase activity"/>
    <property type="evidence" value="ECO:0007669"/>
    <property type="project" value="UniProtKB-EC"/>
</dbReference>
<evidence type="ECO:0000256" key="18">
    <source>
        <dbReference type="PIRSR" id="PIRSR001500-2"/>
    </source>
</evidence>
<feature type="site" description="Essential for prephenate dehydratase activity" evidence="18">
    <location>
        <position position="254"/>
    </location>
</feature>
<sequence length="353" mass="39986">MDIERLRREIDKIDSQILELLTERANKALEIARIKRKKGESYYSPGREKIIIDRLLSQNKGPIPNEELEQIIRSIIQACLSLQKRLKVIYFGPPATFTHLAAIRNFGQSAEFIPAKNISQIFAMVEKKKADYGVVPVENSTEGMVSHTLDMFLDSDLKICAEVILEIAHHLLGKGKLGEIEKIYSHPQAIAQCRNWLEENMPSVEICEVESTARAAQLASEDEKAGAIASEVAAGLYGLNILESHIEDFSHNYTRFLVIGRDYVEKSGQDKTSILFSIKDRVGALYDMLAPFRIHGINLTKIESRPTKKKAWEYVFFVDFLGHKDDDPVKKALSELEEQCFFLKILGSYPRGD</sequence>
<gene>
    <name evidence="22" type="ORF">DRI96_02680</name>
</gene>
<evidence type="ECO:0000256" key="12">
    <source>
        <dbReference type="ARBA" id="ARBA00023235"/>
    </source>
</evidence>
<dbReference type="EMBL" id="QMQB01000078">
    <property type="protein sequence ID" value="RLE13638.1"/>
    <property type="molecule type" value="Genomic_DNA"/>
</dbReference>
<evidence type="ECO:0000256" key="17">
    <source>
        <dbReference type="ARBA" id="ARBA00047848"/>
    </source>
</evidence>
<dbReference type="SUPFAM" id="SSF55021">
    <property type="entry name" value="ACT-like"/>
    <property type="match status" value="1"/>
</dbReference>
<keyword evidence="12" id="KW-0413">Isomerase</keyword>
<dbReference type="GO" id="GO:0005737">
    <property type="term" value="C:cytoplasm"/>
    <property type="evidence" value="ECO:0007669"/>
    <property type="project" value="UniProtKB-SubCell"/>
</dbReference>
<comment type="subcellular location">
    <subcellularLocation>
        <location evidence="3">Cytoplasm</location>
    </subcellularLocation>
</comment>
<evidence type="ECO:0000256" key="16">
    <source>
        <dbReference type="ARBA" id="ARBA00031520"/>
    </source>
</evidence>
<keyword evidence="9" id="KW-0028">Amino-acid biosynthesis</keyword>
<keyword evidence="11" id="KW-0584">Phenylalanine biosynthesis</keyword>